<dbReference type="SUPFAM" id="SSF57667">
    <property type="entry name" value="beta-beta-alpha zinc fingers"/>
    <property type="match status" value="1"/>
</dbReference>
<name>A0A0K6G4N1_9AGAM</name>
<evidence type="ECO:0000313" key="2">
    <source>
        <dbReference type="Proteomes" id="UP000044841"/>
    </source>
</evidence>
<accession>A0A0K6G4N1</accession>
<dbReference type="AlphaFoldDB" id="A0A0K6G4N1"/>
<dbReference type="Proteomes" id="UP000044841">
    <property type="component" value="Unassembled WGS sequence"/>
</dbReference>
<evidence type="ECO:0008006" key="3">
    <source>
        <dbReference type="Google" id="ProtNLM"/>
    </source>
</evidence>
<sequence>MIFVPIHRHSTCSRLLIHRHSCKTCVNLITGRISQNRICLTDVETWVPSSPKQPFGLVGSAMQVPTQEYPPEPLYFRSSEMLPTMDAYYIESYPFVPQQPFYPQPSYASNQNAQSSGLTDQLVYATSGRNEPLYPPRGDLLEIPGNLLPSQHLASSVQPIFEPSAVLMAQEDSITQNRSIVDHQVTANPRARFSFLASRAKVRCRYCYKLFDPKPGNLIRHADRHAGIKRYKCRNCGEAKVTKDQAVIHYITHHMGVRLGHRRKASPSERSEAMGHVDCAEPTTSMLENTWEVLSNLNAE</sequence>
<protein>
    <recommendedName>
        <fullName evidence="3">C2H2-type domain-containing protein</fullName>
    </recommendedName>
</protein>
<gene>
    <name evidence="1" type="ORF">RSOLAG22IIIB_10701</name>
</gene>
<evidence type="ECO:0000313" key="1">
    <source>
        <dbReference type="EMBL" id="CUA73323.1"/>
    </source>
</evidence>
<dbReference type="Gene3D" id="3.30.160.60">
    <property type="entry name" value="Classic Zinc Finger"/>
    <property type="match status" value="1"/>
</dbReference>
<dbReference type="InterPro" id="IPR036236">
    <property type="entry name" value="Znf_C2H2_sf"/>
</dbReference>
<dbReference type="EMBL" id="CYGV01001369">
    <property type="protein sequence ID" value="CUA73323.1"/>
    <property type="molecule type" value="Genomic_DNA"/>
</dbReference>
<organism evidence="1 2">
    <name type="scientific">Rhizoctonia solani</name>
    <dbReference type="NCBI Taxonomy" id="456999"/>
    <lineage>
        <taxon>Eukaryota</taxon>
        <taxon>Fungi</taxon>
        <taxon>Dikarya</taxon>
        <taxon>Basidiomycota</taxon>
        <taxon>Agaricomycotina</taxon>
        <taxon>Agaricomycetes</taxon>
        <taxon>Cantharellales</taxon>
        <taxon>Ceratobasidiaceae</taxon>
        <taxon>Rhizoctonia</taxon>
    </lineage>
</organism>
<proteinExistence type="predicted"/>
<keyword evidence="2" id="KW-1185">Reference proteome</keyword>
<reference evidence="1 2" key="1">
    <citation type="submission" date="2015-07" db="EMBL/GenBank/DDBJ databases">
        <authorList>
            <person name="Noorani M."/>
        </authorList>
    </citation>
    <scope>NUCLEOTIDE SEQUENCE [LARGE SCALE GENOMIC DNA]</scope>
    <source>
        <strain evidence="1">BBA 69670</strain>
    </source>
</reference>